<organism evidence="4 6">
    <name type="scientific">Bursaphelenchus xylophilus</name>
    <name type="common">Pinewood nematode worm</name>
    <name type="synonym">Aphelenchoides xylophilus</name>
    <dbReference type="NCBI Taxonomy" id="6326"/>
    <lineage>
        <taxon>Eukaryota</taxon>
        <taxon>Metazoa</taxon>
        <taxon>Ecdysozoa</taxon>
        <taxon>Nematoda</taxon>
        <taxon>Chromadorea</taxon>
        <taxon>Rhabditida</taxon>
        <taxon>Tylenchina</taxon>
        <taxon>Tylenchomorpha</taxon>
        <taxon>Aphelenchoidea</taxon>
        <taxon>Aphelenchoididae</taxon>
        <taxon>Bursaphelenchus</taxon>
    </lineage>
</organism>
<keyword evidence="5" id="KW-1185">Reference proteome</keyword>
<sequence length="1925" mass="217324">MKIRTLKLAKKPVKIEKLAGFTLILLLRYAIPKATAEYDNLLVNSVTNDNITPQTRTSCAQGVFNQPINKCECDEGWGGENCEICTRKPCIPKARISTVRPKLNPKNETKVIEVVGVGFPRNHDKSYECLFNETKTVGRWVNSTIVECLRPEVNKDQAYSIVLLPTGLHSVIKAQESIFLDYYDECDNQKCQGTCFKSLCVCKDANTGDQCQDPKASVNQQCPGSANRTLDLETEEMEALSYMITPNTTEKTILLSTSEPDLSVDELSRRISWDKPLGNTQPYTMDIQVQKPFCSEYIKVSLVVNHTYTPQLTSVTRHKHSNMHRITGFIKYSNTTTLQNLDVPVVIKIYEKDALIEEATTWSQRRFFSYDVYPFTGNVKEYHITADHPHPASNSTPGLPFSHCTVDALYDGNVVVTEQDFEVKYELKSQSCACGEWMAEVIWPRQLVMMRSQKISRDVVNPTIELVLRADQKAKDSFEYLYVAISCDYLVTYTARHHLIRRFGNLIKINPERLDIVVGDEDTLVEVTLEMQQPPTSMSSSTSDNLSPFFLVSPPTSRRLNNKTVQMEYVFGVQSPLKEQTLEGILRYPSEKSPVFQIPYRVTKGSNADFKLRVNVKCMTYSENKFAEVLLISHHGEQLFNKFVKINSAVEFQPLPIGVFELIIRAEDFQTFTALVKVNTLNSSFTAILTQKLSKSLTLFDDGVRFIQMDSQSTRPELIVEPSTITEVDKDIWVSFIYSNGPQNSMAMITTQASSGEYYDIENLPYHMAICVGCGYKHKIRVVSNEKRMNETDVVHLLQIPYIYTVPGVMGDFQDQALIMVDLRSKRVTPPRIYPSNSNIQRFYQISQSCHTDLAMKCRQFFVRADFCSSSWSLLNANIPSSMGFMESILFKRNCSQSGLDFYDLKQLLRCVISANSGFCEVQPYITDEHLACTQNSLSLANKKNLYNMAAIQLNLPRFDLCNFVNGFYKHLHYLTTLLPSNSSLQTESQFEKFLKTIVNESDYQDYITLQEGLSFQESSQDLLFISKWNKVFEQAQELEMNPFRNFITNSSAYRYLEEFQRLTRMLKELSSGISKRDPSSLLNDVISLMLRLENRTSEVVLESYLKVEPLYSKESGVFLVNLHLHNPTTSITLRKIITTVKFTDFNGTQYDFPIKEQLFDGRPSSAMYKILKPGENITIQWTVSSKMPLRLLRTVYPTAVVKLNFEADRQFHSREIYSPTFKMDPAGSIRILAFMYPLLYGRIDGKKDPFNIKLSVMNVGYLPLRNVQLINIRPQVTDENFTGALPFTLDSMEIDEMTKTPSLDVDLGKIESGQQKNVVMNISLTKAGMGFLKNIRVSCSSNNQFVDNVVLRKFYIKHMINPTALLVADIAEVYPLYLYQTDSAKLTSLEALFVDQETPVASERECLKIIMMAFRMADEEKKFESPLIGTAPWPNDINSTMILKAVVQVFPNFDVLHRTIPSSMIWVDDKKLINFVDSSPFTNAQKIYYEFIFSSAECAAQKFFAQEEYRIPVPPGLHSKYSILAQIQALGDQYTYSLKSQQKNFPYAILGDSGSIINMYGDIEGRGFCAVIEAEDSSGGRFNSSVQLGGERVEHCGVKEDEKMQDHTLGGVYNIPFDYQKARNEFLHKSVANVPPIPIYEDNVNVEVDENEVIYELEPDNGLTSTEIPTSTVTTKEEVVLPAQVGLLPDRITGSSTPTTTASTTTTTYETSTSSATTSTETLSTTTPDTSETNMDSTLPVRPDATPQIIHQMTPHPTPQMLTTTTIEPLQTPHITLEPAVLTTTVFLEPDDQLSHVNQSQWESVIPPLKETEGITVTTTAGSTTSGYEVYSRVTTAYRANQSTTTEDDLLVNLITISTLPTTSALPVATGIHIDTKQTGSFSLKDQINLGDAAAMVDMACKMKGSKPAYRVLCDLAKTVYRTH</sequence>
<reference evidence="6" key="1">
    <citation type="submission" date="2016-11" db="UniProtKB">
        <authorList>
            <consortium name="WormBaseParasite"/>
        </authorList>
    </citation>
    <scope>IDENTIFICATION</scope>
</reference>
<dbReference type="OrthoDB" id="5790562at2759"/>
<dbReference type="WBParaSite" id="BXY_0231600.1">
    <property type="protein sequence ID" value="BXY_0231600.1"/>
    <property type="gene ID" value="BXY_0231600"/>
</dbReference>
<name>A0A1I7RNM9_BURXY</name>
<dbReference type="Proteomes" id="UP000095284">
    <property type="component" value="Unplaced"/>
</dbReference>
<dbReference type="Proteomes" id="UP000582659">
    <property type="component" value="Unassembled WGS sequence"/>
</dbReference>
<feature type="compositionally biased region" description="Low complexity" evidence="1">
    <location>
        <begin position="1694"/>
        <end position="1734"/>
    </location>
</feature>
<evidence type="ECO:0000313" key="2">
    <source>
        <dbReference type="EMBL" id="CAD5232152.1"/>
    </source>
</evidence>
<evidence type="ECO:0000313" key="3">
    <source>
        <dbReference type="EMBL" id="CAG9124169.1"/>
    </source>
</evidence>
<dbReference type="Gene3D" id="2.60.40.10">
    <property type="entry name" value="Immunoglobulins"/>
    <property type="match status" value="1"/>
</dbReference>
<evidence type="ECO:0000256" key="1">
    <source>
        <dbReference type="SAM" id="MobiDB-lite"/>
    </source>
</evidence>
<dbReference type="SMR" id="A0A1I7RNM9"/>
<dbReference type="EMBL" id="CAJFDI010000005">
    <property type="protein sequence ID" value="CAD5232152.1"/>
    <property type="molecule type" value="Genomic_DNA"/>
</dbReference>
<dbReference type="InterPro" id="IPR013783">
    <property type="entry name" value="Ig-like_fold"/>
</dbReference>
<reference evidence="3" key="2">
    <citation type="submission" date="2020-08" db="EMBL/GenBank/DDBJ databases">
        <authorList>
            <person name="Kikuchi T."/>
        </authorList>
    </citation>
    <scope>NUCLEOTIDE SEQUENCE</scope>
    <source>
        <strain evidence="2">Ka4C1</strain>
    </source>
</reference>
<evidence type="ECO:0000313" key="5">
    <source>
        <dbReference type="Proteomes" id="UP000659654"/>
    </source>
</evidence>
<evidence type="ECO:0000313" key="6">
    <source>
        <dbReference type="WBParaSite" id="BXY_0231600.1"/>
    </source>
</evidence>
<dbReference type="Proteomes" id="UP000659654">
    <property type="component" value="Unassembled WGS sequence"/>
</dbReference>
<gene>
    <name evidence="2" type="ORF">BXYJ_LOCUS12243</name>
</gene>
<dbReference type="EMBL" id="CAJFCV020000005">
    <property type="protein sequence ID" value="CAG9124169.1"/>
    <property type="molecule type" value="Genomic_DNA"/>
</dbReference>
<accession>A0A1I7RNM9</accession>
<dbReference type="eggNOG" id="KOG1225">
    <property type="taxonomic scope" value="Eukaryota"/>
</dbReference>
<evidence type="ECO:0000313" key="4">
    <source>
        <dbReference type="Proteomes" id="UP000095284"/>
    </source>
</evidence>
<proteinExistence type="predicted"/>
<protein>
    <submittedName>
        <fullName evidence="2">(pine wood nematode) hypothetical protein</fullName>
    </submittedName>
</protein>
<feature type="region of interest" description="Disordered" evidence="1">
    <location>
        <begin position="1691"/>
        <end position="1744"/>
    </location>
</feature>